<evidence type="ECO:0000313" key="2">
    <source>
        <dbReference type="Proteomes" id="UP000824366"/>
    </source>
</evidence>
<dbReference type="Pfam" id="PF14103">
    <property type="entry name" value="DUF4276"/>
    <property type="match status" value="1"/>
</dbReference>
<evidence type="ECO:0000313" key="1">
    <source>
        <dbReference type="EMBL" id="BCO26394.1"/>
    </source>
</evidence>
<dbReference type="EMBL" id="AP024238">
    <property type="protein sequence ID" value="BCO26394.1"/>
    <property type="molecule type" value="Genomic_DNA"/>
</dbReference>
<sequence>MYAVLAEDTSDVETLTTLIKRIANNNGISVKGKGYCGCSGMLIKGARDLRMFHDMGRTQRYVVCYDSDGCDPVVRRQELIDKVIGPSGVMAPICALVPTQEMESWILADISAVQKVITGWVPDKDILHPETIDSPKEYLEKMSRLRQRPRYSHATHNSKIAKYLDIAKLLSKCPSFAPLYKLVTTGKA</sequence>
<dbReference type="RefSeq" id="WP_223909786.1">
    <property type="nucleotide sequence ID" value="NZ_AP024238.1"/>
</dbReference>
<gene>
    <name evidence="1" type="ORF">MIZ03_1276</name>
</gene>
<keyword evidence="2" id="KW-1185">Reference proteome</keyword>
<organism evidence="1 2">
    <name type="scientific">Rhodoferax lithotrophicus</name>
    <dbReference type="NCBI Taxonomy" id="2798804"/>
    <lineage>
        <taxon>Bacteria</taxon>
        <taxon>Pseudomonadati</taxon>
        <taxon>Pseudomonadota</taxon>
        <taxon>Betaproteobacteria</taxon>
        <taxon>Burkholderiales</taxon>
        <taxon>Comamonadaceae</taxon>
        <taxon>Rhodoferax</taxon>
    </lineage>
</organism>
<dbReference type="InterPro" id="IPR025455">
    <property type="entry name" value="DUF4276"/>
</dbReference>
<name>A0ABN6D394_9BURK</name>
<dbReference type="Proteomes" id="UP000824366">
    <property type="component" value="Chromosome"/>
</dbReference>
<accession>A0ABN6D394</accession>
<evidence type="ECO:0008006" key="3">
    <source>
        <dbReference type="Google" id="ProtNLM"/>
    </source>
</evidence>
<protein>
    <recommendedName>
        <fullName evidence="3">DUF4276 family protein</fullName>
    </recommendedName>
</protein>
<proteinExistence type="predicted"/>
<reference evidence="1 2" key="1">
    <citation type="journal article" date="2021" name="Microbiol. Spectr.">
        <title>A Single Bacterium Capable of Oxidation and Reduction of Iron at Circumneutral pH.</title>
        <authorList>
            <person name="Kato S."/>
            <person name="Ohkuma M."/>
        </authorList>
    </citation>
    <scope>NUCLEOTIDE SEQUENCE [LARGE SCALE GENOMIC DNA]</scope>
    <source>
        <strain evidence="1 2">MIZ03</strain>
    </source>
</reference>